<evidence type="ECO:0000313" key="2">
    <source>
        <dbReference type="Proteomes" id="UP000184513"/>
    </source>
</evidence>
<name>A0A1M7QM57_9BACT</name>
<dbReference type="Proteomes" id="UP000184513">
    <property type="component" value="Unassembled WGS sequence"/>
</dbReference>
<dbReference type="OrthoDB" id="840462at2"/>
<evidence type="ECO:0000313" key="1">
    <source>
        <dbReference type="EMBL" id="SHN32439.1"/>
    </source>
</evidence>
<accession>A0A1M7QM57</accession>
<protein>
    <submittedName>
        <fullName evidence="1">Uncharacterized protein</fullName>
    </submittedName>
</protein>
<gene>
    <name evidence="1" type="ORF">SAMN04488057_12046</name>
</gene>
<keyword evidence="2" id="KW-1185">Reference proteome</keyword>
<proteinExistence type="predicted"/>
<reference evidence="1 2" key="1">
    <citation type="submission" date="2016-11" db="EMBL/GenBank/DDBJ databases">
        <authorList>
            <person name="Jaros S."/>
            <person name="Januszkiewicz K."/>
            <person name="Wedrychowicz H."/>
        </authorList>
    </citation>
    <scope>NUCLEOTIDE SEQUENCE [LARGE SCALE GENOMIC DNA]</scope>
    <source>
        <strain evidence="1 2">CGMCC 1.6102</strain>
    </source>
</reference>
<organism evidence="1 2">
    <name type="scientific">Cyclobacterium lianum</name>
    <dbReference type="NCBI Taxonomy" id="388280"/>
    <lineage>
        <taxon>Bacteria</taxon>
        <taxon>Pseudomonadati</taxon>
        <taxon>Bacteroidota</taxon>
        <taxon>Cytophagia</taxon>
        <taxon>Cytophagales</taxon>
        <taxon>Cyclobacteriaceae</taxon>
        <taxon>Cyclobacterium</taxon>
    </lineage>
</organism>
<sequence>MKSNWLFLPDIFLVLLICFTCERNEMTHVEENQRYTFKEQVHFSGNAPESIEGVQKRLFEGRELVYIMGDTRAKSNENGIID</sequence>
<dbReference type="AlphaFoldDB" id="A0A1M7QM57"/>
<dbReference type="STRING" id="388280.SAMN04488057_12046"/>
<dbReference type="RefSeq" id="WP_073097774.1">
    <property type="nucleotide sequence ID" value="NZ_FRCY01000020.1"/>
</dbReference>
<dbReference type="EMBL" id="FRCY01000020">
    <property type="protein sequence ID" value="SHN32439.1"/>
    <property type="molecule type" value="Genomic_DNA"/>
</dbReference>